<gene>
    <name evidence="3" type="ORF">RchiOBHm_Chr5g0056491</name>
</gene>
<protein>
    <submittedName>
        <fullName evidence="3">Uncharacterized protein</fullName>
    </submittedName>
</protein>
<evidence type="ECO:0000256" key="1">
    <source>
        <dbReference type="ARBA" id="ARBA00023303"/>
    </source>
</evidence>
<dbReference type="STRING" id="74649.A0A2P6QGP7"/>
<evidence type="ECO:0000313" key="4">
    <source>
        <dbReference type="Proteomes" id="UP000238479"/>
    </source>
</evidence>
<sequence length="85" mass="9516">MRKILGYTLTLLNLVSSTQQIVYKGFLTVFRGDCKPENSFNSSLGQSLKTSTYVWEIYYAVFISVSGLVLFSSLIGNMQVGAEYK</sequence>
<keyword evidence="2" id="KW-0812">Transmembrane</keyword>
<keyword evidence="2" id="KW-0472">Membrane</keyword>
<proteinExistence type="predicted"/>
<keyword evidence="4" id="KW-1185">Reference proteome</keyword>
<dbReference type="PANTHER" id="PTHR45651">
    <property type="entry name" value="CYCLIC NUCLEOTIDE-GATED ION CHANNEL 15-RELATED-RELATED"/>
    <property type="match status" value="1"/>
</dbReference>
<feature type="transmembrane region" description="Helical" evidence="2">
    <location>
        <begin position="57"/>
        <end position="76"/>
    </location>
</feature>
<dbReference type="AlphaFoldDB" id="A0A2P6QGP7"/>
<comment type="caution">
    <text evidence="3">The sequence shown here is derived from an EMBL/GenBank/DDBJ whole genome shotgun (WGS) entry which is preliminary data.</text>
</comment>
<evidence type="ECO:0000313" key="3">
    <source>
        <dbReference type="EMBL" id="PRQ33339.1"/>
    </source>
</evidence>
<dbReference type="PANTHER" id="PTHR45651:SF5">
    <property type="entry name" value="CYCLIC NUCLEOTIDE-GATED ION CHANNEL 1"/>
    <property type="match status" value="1"/>
</dbReference>
<dbReference type="GO" id="GO:0016020">
    <property type="term" value="C:membrane"/>
    <property type="evidence" value="ECO:0007669"/>
    <property type="project" value="UniProtKB-SubCell"/>
</dbReference>
<keyword evidence="2" id="KW-1133">Transmembrane helix</keyword>
<keyword evidence="1" id="KW-0813">Transport</keyword>
<accession>A0A2P6QGP7</accession>
<reference evidence="3 4" key="1">
    <citation type="journal article" date="2018" name="Nat. Genet.">
        <title>The Rosa genome provides new insights in the design of modern roses.</title>
        <authorList>
            <person name="Bendahmane M."/>
        </authorList>
    </citation>
    <scope>NUCLEOTIDE SEQUENCE [LARGE SCALE GENOMIC DNA]</scope>
    <source>
        <strain evidence="4">cv. Old Blush</strain>
    </source>
</reference>
<dbReference type="EMBL" id="PDCK01000043">
    <property type="protein sequence ID" value="PRQ33339.1"/>
    <property type="molecule type" value="Genomic_DNA"/>
</dbReference>
<keyword evidence="1" id="KW-0407">Ion channel</keyword>
<evidence type="ECO:0000256" key="2">
    <source>
        <dbReference type="SAM" id="Phobius"/>
    </source>
</evidence>
<dbReference type="Gramene" id="PRQ33339">
    <property type="protein sequence ID" value="PRQ33339"/>
    <property type="gene ID" value="RchiOBHm_Chr5g0056491"/>
</dbReference>
<dbReference type="Proteomes" id="UP000238479">
    <property type="component" value="Chromosome 5"/>
</dbReference>
<organism evidence="3 4">
    <name type="scientific">Rosa chinensis</name>
    <name type="common">China rose</name>
    <dbReference type="NCBI Taxonomy" id="74649"/>
    <lineage>
        <taxon>Eukaryota</taxon>
        <taxon>Viridiplantae</taxon>
        <taxon>Streptophyta</taxon>
        <taxon>Embryophyta</taxon>
        <taxon>Tracheophyta</taxon>
        <taxon>Spermatophyta</taxon>
        <taxon>Magnoliopsida</taxon>
        <taxon>eudicotyledons</taxon>
        <taxon>Gunneridae</taxon>
        <taxon>Pentapetalae</taxon>
        <taxon>rosids</taxon>
        <taxon>fabids</taxon>
        <taxon>Rosales</taxon>
        <taxon>Rosaceae</taxon>
        <taxon>Rosoideae</taxon>
        <taxon>Rosoideae incertae sedis</taxon>
        <taxon>Rosa</taxon>
    </lineage>
</organism>
<keyword evidence="1" id="KW-0406">Ion transport</keyword>
<dbReference type="GO" id="GO:0034220">
    <property type="term" value="P:monoatomic ion transmembrane transport"/>
    <property type="evidence" value="ECO:0007669"/>
    <property type="project" value="UniProtKB-KW"/>
</dbReference>
<name>A0A2P6QGP7_ROSCH</name>